<name>A0ABX9WPQ8_9ACTN</name>
<evidence type="ECO:0000313" key="4">
    <source>
        <dbReference type="Proteomes" id="UP000280698"/>
    </source>
</evidence>
<reference evidence="3 4" key="1">
    <citation type="submission" date="2018-11" db="EMBL/GenBank/DDBJ databases">
        <title>Micromonospora sp. PPF5-17, a new actinomycetes isolated from a hot spring soil.</title>
        <authorList>
            <person name="Thawai C."/>
        </authorList>
    </citation>
    <scope>NUCLEOTIDE SEQUENCE [LARGE SCALE GENOMIC DNA]</scope>
    <source>
        <strain evidence="3 4">PPF5-17</strain>
    </source>
</reference>
<feature type="region of interest" description="Disordered" evidence="1">
    <location>
        <begin position="1"/>
        <end position="21"/>
    </location>
</feature>
<comment type="caution">
    <text evidence="3">The sequence shown here is derived from an EMBL/GenBank/DDBJ whole genome shotgun (WGS) entry which is preliminary data.</text>
</comment>
<evidence type="ECO:0000259" key="2">
    <source>
        <dbReference type="Pfam" id="PF04149"/>
    </source>
</evidence>
<accession>A0ABX9WPQ8</accession>
<feature type="domain" description="DUF397" evidence="2">
    <location>
        <begin position="7"/>
        <end position="57"/>
    </location>
</feature>
<dbReference type="EMBL" id="RJLN01000002">
    <property type="protein sequence ID" value="RNM01762.1"/>
    <property type="molecule type" value="Genomic_DNA"/>
</dbReference>
<dbReference type="Proteomes" id="UP000280698">
    <property type="component" value="Unassembled WGS sequence"/>
</dbReference>
<dbReference type="RefSeq" id="WP_123239056.1">
    <property type="nucleotide sequence ID" value="NZ_JAAHBY010000002.1"/>
</dbReference>
<evidence type="ECO:0000313" key="3">
    <source>
        <dbReference type="EMBL" id="RNM01762.1"/>
    </source>
</evidence>
<evidence type="ECO:0000256" key="1">
    <source>
        <dbReference type="SAM" id="MobiDB-lite"/>
    </source>
</evidence>
<organism evidence="3 4">
    <name type="scientific">Micromonospora solifontis</name>
    <dbReference type="NCBI Taxonomy" id="2487138"/>
    <lineage>
        <taxon>Bacteria</taxon>
        <taxon>Bacillati</taxon>
        <taxon>Actinomycetota</taxon>
        <taxon>Actinomycetes</taxon>
        <taxon>Micromonosporales</taxon>
        <taxon>Micromonosporaceae</taxon>
        <taxon>Micromonospora</taxon>
    </lineage>
</organism>
<gene>
    <name evidence="3" type="ORF">EFE23_01380</name>
</gene>
<dbReference type="Pfam" id="PF04149">
    <property type="entry name" value="DUF397"/>
    <property type="match status" value="1"/>
</dbReference>
<keyword evidence="4" id="KW-1185">Reference proteome</keyword>
<dbReference type="InterPro" id="IPR007278">
    <property type="entry name" value="DUF397"/>
</dbReference>
<proteinExistence type="predicted"/>
<protein>
    <submittedName>
        <fullName evidence="3">DUF397 domain-containing protein</fullName>
    </submittedName>
</protein>
<sequence>METSDRLVWRKSSRSDNNGGACVEMATVNEGVLIRDSKDPEGPVLRFGRQHWQAFLTRFAEQSR</sequence>